<feature type="compositionally biased region" description="Low complexity" evidence="1">
    <location>
        <begin position="1165"/>
        <end position="1175"/>
    </location>
</feature>
<keyword evidence="5" id="KW-1185">Reference proteome</keyword>
<organism evidence="4 5">
    <name type="scientific">Hibiscus syriacus</name>
    <name type="common">Rose of Sharon</name>
    <dbReference type="NCBI Taxonomy" id="106335"/>
    <lineage>
        <taxon>Eukaryota</taxon>
        <taxon>Viridiplantae</taxon>
        <taxon>Streptophyta</taxon>
        <taxon>Embryophyta</taxon>
        <taxon>Tracheophyta</taxon>
        <taxon>Spermatophyta</taxon>
        <taxon>Magnoliopsida</taxon>
        <taxon>eudicotyledons</taxon>
        <taxon>Gunneridae</taxon>
        <taxon>Pentapetalae</taxon>
        <taxon>rosids</taxon>
        <taxon>malvids</taxon>
        <taxon>Malvales</taxon>
        <taxon>Malvaceae</taxon>
        <taxon>Malvoideae</taxon>
        <taxon>Hibiscus</taxon>
    </lineage>
</organism>
<feature type="region of interest" description="Disordered" evidence="1">
    <location>
        <begin position="1227"/>
        <end position="1267"/>
    </location>
</feature>
<reference evidence="4" key="1">
    <citation type="submission" date="2019-09" db="EMBL/GenBank/DDBJ databases">
        <title>Draft genome information of white flower Hibiscus syriacus.</title>
        <authorList>
            <person name="Kim Y.-M."/>
        </authorList>
    </citation>
    <scope>NUCLEOTIDE SEQUENCE [LARGE SCALE GENOMIC DNA]</scope>
    <source>
        <strain evidence="4">YM2019G1</strain>
    </source>
</reference>
<evidence type="ECO:0008006" key="6">
    <source>
        <dbReference type="Google" id="ProtNLM"/>
    </source>
</evidence>
<feature type="compositionally biased region" description="Polar residues" evidence="1">
    <location>
        <begin position="1155"/>
        <end position="1164"/>
    </location>
</feature>
<feature type="region of interest" description="Disordered" evidence="1">
    <location>
        <begin position="683"/>
        <end position="704"/>
    </location>
</feature>
<dbReference type="PANTHER" id="PTHR31973">
    <property type="entry name" value="POLYPROTEIN, PUTATIVE-RELATED"/>
    <property type="match status" value="1"/>
</dbReference>
<dbReference type="InterPro" id="IPR004332">
    <property type="entry name" value="Transposase_MuDR"/>
</dbReference>
<feature type="compositionally biased region" description="Acidic residues" evidence="1">
    <location>
        <begin position="1027"/>
        <end position="1036"/>
    </location>
</feature>
<dbReference type="Proteomes" id="UP000436088">
    <property type="component" value="Unassembled WGS sequence"/>
</dbReference>
<feature type="compositionally biased region" description="Basic and acidic residues" evidence="1">
    <location>
        <begin position="685"/>
        <end position="694"/>
    </location>
</feature>
<evidence type="ECO:0000313" key="4">
    <source>
        <dbReference type="EMBL" id="KAE8661554.1"/>
    </source>
</evidence>
<dbReference type="EMBL" id="VEPZ02001720">
    <property type="protein sequence ID" value="KAE8661554.1"/>
    <property type="molecule type" value="Genomic_DNA"/>
</dbReference>
<dbReference type="Pfam" id="PF03108">
    <property type="entry name" value="DBD_Tnp_Mut"/>
    <property type="match status" value="1"/>
</dbReference>
<gene>
    <name evidence="4" type="ORF">F3Y22_tig00113725pilonHSYRG00965</name>
</gene>
<name>A0A6A2Y1F5_HIBSY</name>
<feature type="compositionally biased region" description="Acidic residues" evidence="1">
    <location>
        <begin position="1054"/>
        <end position="1079"/>
    </location>
</feature>
<dbReference type="AlphaFoldDB" id="A0A6A2Y1F5"/>
<feature type="region of interest" description="Disordered" evidence="1">
    <location>
        <begin position="716"/>
        <end position="737"/>
    </location>
</feature>
<accession>A0A6A2Y1F5</accession>
<evidence type="ECO:0000313" key="5">
    <source>
        <dbReference type="Proteomes" id="UP000436088"/>
    </source>
</evidence>
<evidence type="ECO:0000259" key="3">
    <source>
        <dbReference type="Pfam" id="PF10551"/>
    </source>
</evidence>
<feature type="region of interest" description="Disordered" evidence="1">
    <location>
        <begin position="180"/>
        <end position="202"/>
    </location>
</feature>
<sequence>MSNNFFTIVHYNGQIMENEVGVAFQSEKPINMMFKKDITFIEMKHKIERKIRAAVDGLRYRFMICPNPVRYAAVPLEEDDDIGTMVGLHESTNIAVIELFVDVCNICDVPGSSRGVAQNPSEMALYSQFEEPTYRFPNSFMALLESVNEVGGTSATAEYETRNISKLVVNIDAENRWGEIHDDSSEDEETEEPVLGDDENIFGGGAIDEVPAPYEATPHMYEIDYDAMRAPEFPDMPHLPPYQMTESFDNSGEFSVGVQFRGKNEATLAIKEYCIKCHVDVHVAESNQKTLYAKCVKYGPECKWKIRVSKNQRHDVWVITRYNGSHTCLRNSIEQDHRLLDSDVICEYVKAMVEKDPRISCSVLAASIRSQFGYQVKYGKVWNAKMKAMKLTYGDWDTSYNELPHLLQAMKRFIPGTIVKSQTMPAYDEEGQLLPGKKIFHRLFWAFKACIDGFPFCKRMIQVDGTWLYGQYRHVLLMAVAQDGERNIFPIAFAIVEGETTEAWDFFLTNLRQYVVREDGVCLISDRGTGILEAIERPGSRWIPPYAYPTFCDAGATYKVAGTTWRPTRSPGLHGDLQGRPDCMATSPLAGSFAWRPLHWLARLHGDLTSYNTAWRPLHWLVARIWLVWLVCHSYVSRMSPGLHGVLQDRLDCMASYEITVCAIASHINHTIKVEQMGVSPSQAKGKEENHVFPEESTSQESHEIGSECFLTQLSENKNQRRRTKTQNESSELATGASEYVAKGASLSENAITDSLGLSPQDSSKYIRTNKLPCLQRGSAETTVRFESRNICKELCEDSSKRNHGKGLQSPSEDANKVIQTGKCFLSDPSGDPSIEQLGLHSVVERHKTTSENSGQSNDEKTSKVMNKKYMLRSLNMVNRAVILVMPVLQSLILAYSADGWKGLSHEKLKPEKELQRATSEIHRCKSKIRDQIQQIGSLCDEGRLPESLFNSEGQIDSEGLLQMMRVVYVLDATAKLIVSNCLMNLREQVFPSPKNGRWRKSGPNFGLASDDSDENDYNPDGSETSEKDEEDDSEEFNFTCTTSEEMEAPANGSEDDNVADQDGSNSEDLDVVSVDDDSMSEYGGKESLNELLSIMESASEQDGDVLSKKRSNERLDYKRRRMEMFLLVPSSSSDDEDWTITRKRLKCSPEEANGNASEGVATTSGSIGKRSSSSAHTRLGEAVKQVDTVRYMTILELGSANGSSMLVGTSTIHHLLMKLHPKKVSENDIDTQAPNETLDGGDIQDKSKLSNGGIQNLDEAKLSHDL</sequence>
<feature type="domain" description="MULE transposase" evidence="3">
    <location>
        <begin position="461"/>
        <end position="537"/>
    </location>
</feature>
<feature type="compositionally biased region" description="Acidic residues" evidence="1">
    <location>
        <begin position="184"/>
        <end position="200"/>
    </location>
</feature>
<feature type="region of interest" description="Disordered" evidence="1">
    <location>
        <begin position="993"/>
        <end position="1079"/>
    </location>
</feature>
<evidence type="ECO:0000256" key="1">
    <source>
        <dbReference type="SAM" id="MobiDB-lite"/>
    </source>
</evidence>
<evidence type="ECO:0000259" key="2">
    <source>
        <dbReference type="Pfam" id="PF03108"/>
    </source>
</evidence>
<feature type="domain" description="Transposase MuDR plant" evidence="2">
    <location>
        <begin position="255"/>
        <end position="314"/>
    </location>
</feature>
<protein>
    <recommendedName>
        <fullName evidence="6">MULE transposase domain-containing protein</fullName>
    </recommendedName>
</protein>
<comment type="caution">
    <text evidence="4">The sequence shown here is derived from an EMBL/GenBank/DDBJ whole genome shotgun (WGS) entry which is preliminary data.</text>
</comment>
<proteinExistence type="predicted"/>
<feature type="region of interest" description="Disordered" evidence="1">
    <location>
        <begin position="1150"/>
        <end position="1180"/>
    </location>
</feature>
<dbReference type="PANTHER" id="PTHR31973:SF195">
    <property type="entry name" value="MUDR FAMILY TRANSPOSASE"/>
    <property type="match status" value="1"/>
</dbReference>
<dbReference type="InterPro" id="IPR018289">
    <property type="entry name" value="MULE_transposase_dom"/>
</dbReference>
<dbReference type="Pfam" id="PF10551">
    <property type="entry name" value="MULE"/>
    <property type="match status" value="1"/>
</dbReference>